<reference evidence="2 3" key="1">
    <citation type="submission" date="2023-07" db="EMBL/GenBank/DDBJ databases">
        <title>Genomic Encyclopedia of Type Strains, Phase IV (KMG-IV): sequencing the most valuable type-strain genomes for metagenomic binning, comparative biology and taxonomic classification.</title>
        <authorList>
            <person name="Goeker M."/>
        </authorList>
    </citation>
    <scope>NUCLEOTIDE SEQUENCE [LARGE SCALE GENOMIC DNA]</scope>
    <source>
        <strain evidence="2 3">DSM 12751</strain>
    </source>
</reference>
<name>A0ABT9VUW1_9BACI</name>
<evidence type="ECO:0008006" key="4">
    <source>
        <dbReference type="Google" id="ProtNLM"/>
    </source>
</evidence>
<dbReference type="InterPro" id="IPR019076">
    <property type="entry name" value="Spore_lipoprot_YhcN/YlaJ-like"/>
</dbReference>
<dbReference type="RefSeq" id="WP_307389975.1">
    <property type="nucleotide sequence ID" value="NZ_BAAADK010000021.1"/>
</dbReference>
<feature type="signal peptide" evidence="1">
    <location>
        <begin position="1"/>
        <end position="22"/>
    </location>
</feature>
<keyword evidence="3" id="KW-1185">Reference proteome</keyword>
<proteinExistence type="predicted"/>
<dbReference type="PROSITE" id="PS51257">
    <property type="entry name" value="PROKAR_LIPOPROTEIN"/>
    <property type="match status" value="1"/>
</dbReference>
<feature type="chain" id="PRO_5045252050" description="Sporulation protein" evidence="1">
    <location>
        <begin position="23"/>
        <end position="250"/>
    </location>
</feature>
<evidence type="ECO:0000256" key="1">
    <source>
        <dbReference type="SAM" id="SignalP"/>
    </source>
</evidence>
<accession>A0ABT9VUW1</accession>
<dbReference type="Pfam" id="PF09580">
    <property type="entry name" value="Spore_YhcN_YlaJ"/>
    <property type="match status" value="1"/>
</dbReference>
<dbReference type="Proteomes" id="UP001235840">
    <property type="component" value="Unassembled WGS sequence"/>
</dbReference>
<keyword evidence="1" id="KW-0732">Signal</keyword>
<organism evidence="2 3">
    <name type="scientific">Caldalkalibacillus horti</name>
    <dbReference type="NCBI Taxonomy" id="77523"/>
    <lineage>
        <taxon>Bacteria</taxon>
        <taxon>Bacillati</taxon>
        <taxon>Bacillota</taxon>
        <taxon>Bacilli</taxon>
        <taxon>Bacillales</taxon>
        <taxon>Bacillaceae</taxon>
        <taxon>Caldalkalibacillus</taxon>
    </lineage>
</organism>
<evidence type="ECO:0000313" key="3">
    <source>
        <dbReference type="Proteomes" id="UP001235840"/>
    </source>
</evidence>
<gene>
    <name evidence="2" type="ORF">J2S11_000314</name>
</gene>
<evidence type="ECO:0000313" key="2">
    <source>
        <dbReference type="EMBL" id="MDQ0164415.1"/>
    </source>
</evidence>
<protein>
    <recommendedName>
        <fullName evidence="4">Sporulation protein</fullName>
    </recommendedName>
</protein>
<comment type="caution">
    <text evidence="2">The sequence shown here is derived from an EMBL/GenBank/DDBJ whole genome shotgun (WGS) entry which is preliminary data.</text>
</comment>
<sequence>MNKRWIALALLPMLFLTSACQANLGQEASPYQYPNNSKGLKALYKKQGAEQADENDAVRSIFPQAHDMNTRLENNHKLGRTPEPGGDMSQDSIPYGYVEHKKNDPEVLQQGYGMDINIDREVLADGISQIVVGLPNVQESAVITTKREIIIGYTASSVSDPELVREQVQLAGEALAPRWFDIYVADDIELVRSLEDVTKVPSHHRVEAQLRAQVDHIIKKLGGPRDPYQSKRINEQLDKDMKHNMDQKHE</sequence>
<dbReference type="EMBL" id="JAUSTY010000001">
    <property type="protein sequence ID" value="MDQ0164415.1"/>
    <property type="molecule type" value="Genomic_DNA"/>
</dbReference>